<dbReference type="InterPro" id="IPR002112">
    <property type="entry name" value="Leuzip_Jun"/>
</dbReference>
<dbReference type="Proteomes" id="UP000799536">
    <property type="component" value="Unassembled WGS sequence"/>
</dbReference>
<dbReference type="InterPro" id="IPR051027">
    <property type="entry name" value="bZIP_transcription_factors"/>
</dbReference>
<dbReference type="AlphaFoldDB" id="A0A9P4MRB5"/>
<gene>
    <name evidence="9" type="ORF">GQ43DRAFT_359626</name>
</gene>
<keyword evidence="3" id="KW-0238">DNA-binding</keyword>
<evidence type="ECO:0000256" key="4">
    <source>
        <dbReference type="ARBA" id="ARBA00023163"/>
    </source>
</evidence>
<evidence type="ECO:0000256" key="7">
    <source>
        <dbReference type="SAM" id="MobiDB-lite"/>
    </source>
</evidence>
<dbReference type="GO" id="GO:0003677">
    <property type="term" value="F:DNA binding"/>
    <property type="evidence" value="ECO:0007669"/>
    <property type="project" value="UniProtKB-KW"/>
</dbReference>
<evidence type="ECO:0000313" key="10">
    <source>
        <dbReference type="Proteomes" id="UP000799536"/>
    </source>
</evidence>
<reference evidence="9" key="1">
    <citation type="journal article" date="2020" name="Stud. Mycol.">
        <title>101 Dothideomycetes genomes: a test case for predicting lifestyles and emergence of pathogens.</title>
        <authorList>
            <person name="Haridas S."/>
            <person name="Albert R."/>
            <person name="Binder M."/>
            <person name="Bloem J."/>
            <person name="Labutti K."/>
            <person name="Salamov A."/>
            <person name="Andreopoulos B."/>
            <person name="Baker S."/>
            <person name="Barry K."/>
            <person name="Bills G."/>
            <person name="Bluhm B."/>
            <person name="Cannon C."/>
            <person name="Castanera R."/>
            <person name="Culley D."/>
            <person name="Daum C."/>
            <person name="Ezra D."/>
            <person name="Gonzalez J."/>
            <person name="Henrissat B."/>
            <person name="Kuo A."/>
            <person name="Liang C."/>
            <person name="Lipzen A."/>
            <person name="Lutzoni F."/>
            <person name="Magnuson J."/>
            <person name="Mondo S."/>
            <person name="Nolan M."/>
            <person name="Ohm R."/>
            <person name="Pangilinan J."/>
            <person name="Park H.-J."/>
            <person name="Ramirez L."/>
            <person name="Alfaro M."/>
            <person name="Sun H."/>
            <person name="Tritt A."/>
            <person name="Yoshinaga Y."/>
            <person name="Zwiers L.-H."/>
            <person name="Turgeon B."/>
            <person name="Goodwin S."/>
            <person name="Spatafora J."/>
            <person name="Crous P."/>
            <person name="Grigoriev I."/>
        </authorList>
    </citation>
    <scope>NUCLEOTIDE SEQUENCE</scope>
    <source>
        <strain evidence="9">ATCC 74209</strain>
    </source>
</reference>
<evidence type="ECO:0000256" key="6">
    <source>
        <dbReference type="SAM" id="Coils"/>
    </source>
</evidence>
<dbReference type="GO" id="GO:0005634">
    <property type="term" value="C:nucleus"/>
    <property type="evidence" value="ECO:0007669"/>
    <property type="project" value="UniProtKB-SubCell"/>
</dbReference>
<keyword evidence="6" id="KW-0175">Coiled coil</keyword>
<comment type="subcellular location">
    <subcellularLocation>
        <location evidence="1">Nucleus</location>
    </subcellularLocation>
</comment>
<dbReference type="OrthoDB" id="295274at2759"/>
<dbReference type="CDD" id="cd14687">
    <property type="entry name" value="bZIP_ATF2"/>
    <property type="match status" value="1"/>
</dbReference>
<keyword evidence="2" id="KW-0805">Transcription regulation</keyword>
<evidence type="ECO:0000256" key="5">
    <source>
        <dbReference type="ARBA" id="ARBA00023242"/>
    </source>
</evidence>
<dbReference type="Gene3D" id="1.20.5.170">
    <property type="match status" value="1"/>
</dbReference>
<dbReference type="SMART" id="SM00338">
    <property type="entry name" value="BRLZ"/>
    <property type="match status" value="1"/>
</dbReference>
<evidence type="ECO:0000256" key="1">
    <source>
        <dbReference type="ARBA" id="ARBA00004123"/>
    </source>
</evidence>
<accession>A0A9P4MRB5</accession>
<sequence length="78" mass="9087">SGNRQTHLEKNRLAAHKCRQRKKEATSALQARYQEVTDRHKQLKMQVTVLRDEMLALKNQVLAHGSCDNWAINQYISK</sequence>
<dbReference type="PRINTS" id="PR00043">
    <property type="entry name" value="LEUZIPPRJUN"/>
</dbReference>
<proteinExistence type="predicted"/>
<dbReference type="PANTHER" id="PTHR19304">
    <property type="entry name" value="CYCLIC-AMP RESPONSE ELEMENT BINDING PROTEIN"/>
    <property type="match status" value="1"/>
</dbReference>
<dbReference type="GO" id="GO:0003700">
    <property type="term" value="F:DNA-binding transcription factor activity"/>
    <property type="evidence" value="ECO:0007669"/>
    <property type="project" value="InterPro"/>
</dbReference>
<keyword evidence="4" id="KW-0804">Transcription</keyword>
<name>A0A9P4MRB5_9PLEO</name>
<protein>
    <recommendedName>
        <fullName evidence="8">BZIP domain-containing protein</fullName>
    </recommendedName>
</protein>
<dbReference type="EMBL" id="ML994317">
    <property type="protein sequence ID" value="KAF2196823.1"/>
    <property type="molecule type" value="Genomic_DNA"/>
</dbReference>
<feature type="coiled-coil region" evidence="6">
    <location>
        <begin position="33"/>
        <end position="60"/>
    </location>
</feature>
<feature type="non-terminal residue" evidence="9">
    <location>
        <position position="78"/>
    </location>
</feature>
<evidence type="ECO:0000313" key="9">
    <source>
        <dbReference type="EMBL" id="KAF2196823.1"/>
    </source>
</evidence>
<keyword evidence="5" id="KW-0539">Nucleus</keyword>
<comment type="caution">
    <text evidence="9">The sequence shown here is derived from an EMBL/GenBank/DDBJ whole genome shotgun (WGS) entry which is preliminary data.</text>
</comment>
<feature type="compositionally biased region" description="Basic and acidic residues" evidence="7">
    <location>
        <begin position="1"/>
        <end position="12"/>
    </location>
</feature>
<evidence type="ECO:0000256" key="3">
    <source>
        <dbReference type="ARBA" id="ARBA00023125"/>
    </source>
</evidence>
<dbReference type="PROSITE" id="PS50217">
    <property type="entry name" value="BZIP"/>
    <property type="match status" value="1"/>
</dbReference>
<dbReference type="SUPFAM" id="SSF57959">
    <property type="entry name" value="Leucine zipper domain"/>
    <property type="match status" value="1"/>
</dbReference>
<feature type="domain" description="BZIP" evidence="8">
    <location>
        <begin position="1"/>
        <end position="64"/>
    </location>
</feature>
<dbReference type="Pfam" id="PF00170">
    <property type="entry name" value="bZIP_1"/>
    <property type="match status" value="1"/>
</dbReference>
<keyword evidence="10" id="KW-1185">Reference proteome</keyword>
<evidence type="ECO:0000256" key="2">
    <source>
        <dbReference type="ARBA" id="ARBA00023015"/>
    </source>
</evidence>
<evidence type="ECO:0000259" key="8">
    <source>
        <dbReference type="PROSITE" id="PS50217"/>
    </source>
</evidence>
<dbReference type="InterPro" id="IPR046347">
    <property type="entry name" value="bZIP_sf"/>
</dbReference>
<feature type="non-terminal residue" evidence="9">
    <location>
        <position position="1"/>
    </location>
</feature>
<dbReference type="InterPro" id="IPR004827">
    <property type="entry name" value="bZIP"/>
</dbReference>
<feature type="region of interest" description="Disordered" evidence="7">
    <location>
        <begin position="1"/>
        <end position="21"/>
    </location>
</feature>
<organism evidence="9 10">
    <name type="scientific">Delitschia confertaspora ATCC 74209</name>
    <dbReference type="NCBI Taxonomy" id="1513339"/>
    <lineage>
        <taxon>Eukaryota</taxon>
        <taxon>Fungi</taxon>
        <taxon>Dikarya</taxon>
        <taxon>Ascomycota</taxon>
        <taxon>Pezizomycotina</taxon>
        <taxon>Dothideomycetes</taxon>
        <taxon>Pleosporomycetidae</taxon>
        <taxon>Pleosporales</taxon>
        <taxon>Delitschiaceae</taxon>
        <taxon>Delitschia</taxon>
    </lineage>
</organism>